<protein>
    <submittedName>
        <fullName evidence="2">Uncharacterized protein</fullName>
    </submittedName>
</protein>
<gene>
    <name evidence="2" type="ORF">J2D77_00310</name>
</gene>
<evidence type="ECO:0000256" key="1">
    <source>
        <dbReference type="SAM" id="Coils"/>
    </source>
</evidence>
<dbReference type="Proteomes" id="UP000664073">
    <property type="component" value="Unassembled WGS sequence"/>
</dbReference>
<evidence type="ECO:0000313" key="2">
    <source>
        <dbReference type="EMBL" id="MBO1323598.1"/>
    </source>
</evidence>
<organism evidence="2 3">
    <name type="scientific">Acetobacter garciniae</name>
    <dbReference type="NCBI Taxonomy" id="2817435"/>
    <lineage>
        <taxon>Bacteria</taxon>
        <taxon>Pseudomonadati</taxon>
        <taxon>Pseudomonadota</taxon>
        <taxon>Alphaproteobacteria</taxon>
        <taxon>Acetobacterales</taxon>
        <taxon>Acetobacteraceae</taxon>
        <taxon>Acetobacter</taxon>
    </lineage>
</organism>
<keyword evidence="1" id="KW-0175">Coiled coil</keyword>
<keyword evidence="3" id="KW-1185">Reference proteome</keyword>
<comment type="caution">
    <text evidence="2">The sequence shown here is derived from an EMBL/GenBank/DDBJ whole genome shotgun (WGS) entry which is preliminary data.</text>
</comment>
<feature type="coiled-coil region" evidence="1">
    <location>
        <begin position="33"/>
        <end position="107"/>
    </location>
</feature>
<dbReference type="EMBL" id="JAFVMH010000001">
    <property type="protein sequence ID" value="MBO1323598.1"/>
    <property type="molecule type" value="Genomic_DNA"/>
</dbReference>
<proteinExistence type="predicted"/>
<evidence type="ECO:0000313" key="3">
    <source>
        <dbReference type="Proteomes" id="UP000664073"/>
    </source>
</evidence>
<name>A0A939HL96_9PROT</name>
<sequence length="244" mass="26319">MDTPPNDPRQALALAIEKRDALRREFGGIQDALARTQSTIFELRTKLQAAEAAFEQARQTSVTCLVDEALGQVTEARPSLRQMRSDLATAEDELAAARDAQAVLTERQKAVESKLSWAKSEVRSALHGVVQGSPEVTRLLEEAKALEAQLIERMAQIAYLVGAGVLYSAVYDPFALRPLGNALIPNPTSSQAWAFLLEKEGRRDNPEWHAALTALDADAQTSLPSGATATASGKGGLRKMLGGR</sequence>
<dbReference type="AlphaFoldDB" id="A0A939HL96"/>
<dbReference type="Gene3D" id="1.10.287.1490">
    <property type="match status" value="1"/>
</dbReference>
<reference evidence="2" key="1">
    <citation type="submission" date="2021-03" db="EMBL/GenBank/DDBJ databases">
        <title>The complete genome sequence of Acetobacter sp. TBRC 12339.</title>
        <authorList>
            <person name="Charoenyingcharoen P."/>
            <person name="Yukphan P."/>
        </authorList>
    </citation>
    <scope>NUCLEOTIDE SEQUENCE</scope>
    <source>
        <strain evidence="2">TBRC 12339</strain>
    </source>
</reference>
<accession>A0A939HL96</accession>
<dbReference type="RefSeq" id="WP_207843989.1">
    <property type="nucleotide sequence ID" value="NZ_JAFVMH010000001.1"/>
</dbReference>